<reference evidence="7 8" key="1">
    <citation type="submission" date="2019-07" db="EMBL/GenBank/DDBJ databases">
        <title>Genome sequencing for Ferrovibrio sp. K5.</title>
        <authorList>
            <person name="Park S.-J."/>
        </authorList>
    </citation>
    <scope>NUCLEOTIDE SEQUENCE [LARGE SCALE GENOMIC DNA]</scope>
    <source>
        <strain evidence="7 8">K5</strain>
    </source>
</reference>
<evidence type="ECO:0000256" key="4">
    <source>
        <dbReference type="ARBA" id="ARBA00025472"/>
    </source>
</evidence>
<dbReference type="InterPro" id="IPR057240">
    <property type="entry name" value="ParB_dimer_C"/>
</dbReference>
<dbReference type="GO" id="GO:0005694">
    <property type="term" value="C:chromosome"/>
    <property type="evidence" value="ECO:0007669"/>
    <property type="project" value="TreeGrafter"/>
</dbReference>
<evidence type="ECO:0000259" key="6">
    <source>
        <dbReference type="SMART" id="SM00470"/>
    </source>
</evidence>
<accession>A0A516GZM1</accession>
<dbReference type="OrthoDB" id="9802051at2"/>
<dbReference type="FunFam" id="3.90.1530.30:FF:000001">
    <property type="entry name" value="Chromosome partitioning protein ParB"/>
    <property type="match status" value="1"/>
</dbReference>
<dbReference type="Pfam" id="PF17762">
    <property type="entry name" value="HTH_ParB"/>
    <property type="match status" value="1"/>
</dbReference>
<sequence length="314" mass="33946">MIDDPKRRGLGRGLAALMGEPAPGSEAAAARSAAATGVREIPIEQLKPNPYQPRKVFNKDALEELAQSIKAKGVLQPLLVRRAKDGQGYEIIAGERRWRASQLAKIHAVPVVIKEITDRDAVEIGLIENLQREDLNPVEEAGAFLQLSEEFGYSQDQIAQVIGKSRSHVTNILRLLQLPKSVITLVITGKLTAGQARPLIGHPLAEQLAQRIIEGQLTARQVEKLVAVGREVGTPQAAKKGGRPAGAAKPKAANESAPARKDADTLAFERGMAAALGMKVEIEAEPGNPEAGRLVVHYRKLEQLDELAKKLSRR</sequence>
<dbReference type="EMBL" id="CP041636">
    <property type="protein sequence ID" value="QDO96952.1"/>
    <property type="molecule type" value="Genomic_DNA"/>
</dbReference>
<dbReference type="Proteomes" id="UP000317496">
    <property type="component" value="Chromosome"/>
</dbReference>
<evidence type="ECO:0000256" key="2">
    <source>
        <dbReference type="ARBA" id="ARBA00022829"/>
    </source>
</evidence>
<dbReference type="InterPro" id="IPR004437">
    <property type="entry name" value="ParB/RepB/Spo0J"/>
</dbReference>
<feature type="domain" description="ParB-like N-terminal" evidence="6">
    <location>
        <begin position="39"/>
        <end position="130"/>
    </location>
</feature>
<evidence type="ECO:0000313" key="7">
    <source>
        <dbReference type="EMBL" id="QDO96952.1"/>
    </source>
</evidence>
<dbReference type="PANTHER" id="PTHR33375">
    <property type="entry name" value="CHROMOSOME-PARTITIONING PROTEIN PARB-RELATED"/>
    <property type="match status" value="1"/>
</dbReference>
<protein>
    <submittedName>
        <fullName evidence="7">ParB/RepB/Spo0J family partition protein</fullName>
    </submittedName>
</protein>
<evidence type="ECO:0000256" key="5">
    <source>
        <dbReference type="SAM" id="MobiDB-lite"/>
    </source>
</evidence>
<dbReference type="NCBIfam" id="TIGR00180">
    <property type="entry name" value="parB_part"/>
    <property type="match status" value="1"/>
</dbReference>
<organism evidence="7 8">
    <name type="scientific">Ferrovibrio terrae</name>
    <dbReference type="NCBI Taxonomy" id="2594003"/>
    <lineage>
        <taxon>Bacteria</taxon>
        <taxon>Pseudomonadati</taxon>
        <taxon>Pseudomonadota</taxon>
        <taxon>Alphaproteobacteria</taxon>
        <taxon>Rhodospirillales</taxon>
        <taxon>Rhodospirillaceae</taxon>
        <taxon>Ferrovibrio</taxon>
    </lineage>
</organism>
<dbReference type="Pfam" id="PF02195">
    <property type="entry name" value="ParB_N"/>
    <property type="match status" value="1"/>
</dbReference>
<dbReference type="InterPro" id="IPR041468">
    <property type="entry name" value="HTH_ParB/Spo0J"/>
</dbReference>
<dbReference type="GO" id="GO:0045881">
    <property type="term" value="P:positive regulation of sporulation resulting in formation of a cellular spore"/>
    <property type="evidence" value="ECO:0007669"/>
    <property type="project" value="TreeGrafter"/>
</dbReference>
<dbReference type="GO" id="GO:0007059">
    <property type="term" value="P:chromosome segregation"/>
    <property type="evidence" value="ECO:0007669"/>
    <property type="project" value="UniProtKB-KW"/>
</dbReference>
<gene>
    <name evidence="7" type="ORF">FNB15_06540</name>
</gene>
<dbReference type="GO" id="GO:0003677">
    <property type="term" value="F:DNA binding"/>
    <property type="evidence" value="ECO:0007669"/>
    <property type="project" value="UniProtKB-KW"/>
</dbReference>
<dbReference type="Pfam" id="PF23552">
    <property type="entry name" value="ParB_C"/>
    <property type="match status" value="1"/>
</dbReference>
<dbReference type="Gene3D" id="1.10.10.2830">
    <property type="match status" value="1"/>
</dbReference>
<keyword evidence="2" id="KW-0159">Chromosome partition</keyword>
<evidence type="ECO:0000313" key="8">
    <source>
        <dbReference type="Proteomes" id="UP000317496"/>
    </source>
</evidence>
<keyword evidence="3" id="KW-0238">DNA-binding</keyword>
<dbReference type="SUPFAM" id="SSF110849">
    <property type="entry name" value="ParB/Sulfiredoxin"/>
    <property type="match status" value="1"/>
</dbReference>
<keyword evidence="8" id="KW-1185">Reference proteome</keyword>
<comment type="function">
    <text evidence="4">Involved in chromosome partition. Localize to both poles of the predivisional cell following completion of DNA replication. Binds to the DNA origin of replication.</text>
</comment>
<evidence type="ECO:0000256" key="1">
    <source>
        <dbReference type="ARBA" id="ARBA00006295"/>
    </source>
</evidence>
<dbReference type="InterPro" id="IPR050336">
    <property type="entry name" value="Chromosome_partition/occlusion"/>
</dbReference>
<dbReference type="AlphaFoldDB" id="A0A516GZM1"/>
<feature type="region of interest" description="Disordered" evidence="5">
    <location>
        <begin position="234"/>
        <end position="264"/>
    </location>
</feature>
<dbReference type="InterPro" id="IPR003115">
    <property type="entry name" value="ParB_N"/>
</dbReference>
<name>A0A516GZM1_9PROT</name>
<dbReference type="InterPro" id="IPR036086">
    <property type="entry name" value="ParB/Sulfiredoxin_sf"/>
</dbReference>
<dbReference type="CDD" id="cd16393">
    <property type="entry name" value="SPO0J_N"/>
    <property type="match status" value="1"/>
</dbReference>
<comment type="similarity">
    <text evidence="1">Belongs to the ParB family.</text>
</comment>
<dbReference type="SMART" id="SM00470">
    <property type="entry name" value="ParB"/>
    <property type="match status" value="1"/>
</dbReference>
<proteinExistence type="inferred from homology"/>
<dbReference type="KEGG" id="fer:FNB15_06540"/>
<evidence type="ECO:0000256" key="3">
    <source>
        <dbReference type="ARBA" id="ARBA00023125"/>
    </source>
</evidence>
<dbReference type="FunFam" id="1.10.10.2830:FF:000001">
    <property type="entry name" value="Chromosome partitioning protein ParB"/>
    <property type="match status" value="1"/>
</dbReference>
<dbReference type="PANTHER" id="PTHR33375:SF1">
    <property type="entry name" value="CHROMOSOME-PARTITIONING PROTEIN PARB-RELATED"/>
    <property type="match status" value="1"/>
</dbReference>
<dbReference type="Gene3D" id="3.90.1530.30">
    <property type="match status" value="1"/>
</dbReference>
<dbReference type="RefSeq" id="WP_144067933.1">
    <property type="nucleotide sequence ID" value="NZ_CP041636.1"/>
</dbReference>
<feature type="compositionally biased region" description="Low complexity" evidence="5">
    <location>
        <begin position="235"/>
        <end position="257"/>
    </location>
</feature>